<dbReference type="Proteomes" id="UP000254764">
    <property type="component" value="Unassembled WGS sequence"/>
</dbReference>
<keyword evidence="2" id="KW-1185">Reference proteome</keyword>
<organism evidence="1 2">
    <name type="scientific">Ciceribacter selenitireducens ATCC BAA-1503</name>
    <dbReference type="NCBI Taxonomy" id="1336235"/>
    <lineage>
        <taxon>Bacteria</taxon>
        <taxon>Pseudomonadati</taxon>
        <taxon>Pseudomonadota</taxon>
        <taxon>Alphaproteobacteria</taxon>
        <taxon>Hyphomicrobiales</taxon>
        <taxon>Rhizobiaceae</taxon>
        <taxon>Ciceribacter</taxon>
    </lineage>
</organism>
<accession>A0A376A9M4</accession>
<dbReference type="EMBL" id="UEYP01000012">
    <property type="protein sequence ID" value="SSC64569.1"/>
    <property type="molecule type" value="Genomic_DNA"/>
</dbReference>
<evidence type="ECO:0000313" key="1">
    <source>
        <dbReference type="EMBL" id="SSC64569.1"/>
    </source>
</evidence>
<sequence>MQRPIWGFCSRYLRACSRSTGQWRLPRSVPPKNSKLHAICT</sequence>
<name>A0A376A9M4_9HYPH</name>
<reference evidence="2" key="1">
    <citation type="submission" date="2018-07" db="EMBL/GenBank/DDBJ databases">
        <authorList>
            <person name="Peiro R."/>
            <person name="Begona"/>
            <person name="Cbmso G."/>
            <person name="Lopez M."/>
            <person name="Gonzalez S."/>
        </authorList>
    </citation>
    <scope>NUCLEOTIDE SEQUENCE [LARGE SCALE GENOMIC DNA]</scope>
</reference>
<protein>
    <submittedName>
        <fullName evidence="1">Uncharacterized protein</fullName>
    </submittedName>
</protein>
<gene>
    <name evidence="1" type="ORF">RHIZ70_277</name>
</gene>
<evidence type="ECO:0000313" key="2">
    <source>
        <dbReference type="Proteomes" id="UP000254764"/>
    </source>
</evidence>
<proteinExistence type="predicted"/>
<dbReference type="AlphaFoldDB" id="A0A376A9M4"/>